<feature type="transmembrane region" description="Helical" evidence="1">
    <location>
        <begin position="109"/>
        <end position="129"/>
    </location>
</feature>
<reference evidence="2" key="1">
    <citation type="submission" date="2021-01" db="EMBL/GenBank/DDBJ databases">
        <authorList>
            <person name="Corre E."/>
            <person name="Pelletier E."/>
            <person name="Niang G."/>
            <person name="Scheremetjew M."/>
            <person name="Finn R."/>
            <person name="Kale V."/>
            <person name="Holt S."/>
            <person name="Cochrane G."/>
            <person name="Meng A."/>
            <person name="Brown T."/>
            <person name="Cohen L."/>
        </authorList>
    </citation>
    <scope>NUCLEOTIDE SEQUENCE</scope>
    <source>
        <strain evidence="2">CCMP3328</strain>
    </source>
</reference>
<evidence type="ECO:0000256" key="1">
    <source>
        <dbReference type="SAM" id="Phobius"/>
    </source>
</evidence>
<protein>
    <submittedName>
        <fullName evidence="2">Uncharacterized protein</fullName>
    </submittedName>
</protein>
<name>A0A7R9WNQ3_9STRA</name>
<keyword evidence="1" id="KW-1133">Transmembrane helix</keyword>
<keyword evidence="1" id="KW-0812">Transmembrane</keyword>
<dbReference type="EMBL" id="HBEF01004089">
    <property type="protein sequence ID" value="CAD8330447.1"/>
    <property type="molecule type" value="Transcribed_RNA"/>
</dbReference>
<feature type="transmembrane region" description="Helical" evidence="1">
    <location>
        <begin position="81"/>
        <end position="102"/>
    </location>
</feature>
<dbReference type="AlphaFoldDB" id="A0A7R9WNQ3"/>
<organism evidence="2">
    <name type="scientific">Craspedostauros australis</name>
    <dbReference type="NCBI Taxonomy" id="1486917"/>
    <lineage>
        <taxon>Eukaryota</taxon>
        <taxon>Sar</taxon>
        <taxon>Stramenopiles</taxon>
        <taxon>Ochrophyta</taxon>
        <taxon>Bacillariophyta</taxon>
        <taxon>Bacillariophyceae</taxon>
        <taxon>Bacillariophycidae</taxon>
        <taxon>Naviculales</taxon>
        <taxon>Naviculaceae</taxon>
        <taxon>Craspedostauros</taxon>
    </lineage>
</organism>
<proteinExistence type="predicted"/>
<keyword evidence="1" id="KW-0472">Membrane</keyword>
<sequence length="141" mass="15068">MALLCAVAKAESPRLQNPPSFVQYHCDHPERGVSTGPPWSISHESGGSSSRTCWKNNIVQHSPQLLYIFIDFGGPDATQTFIVFLFDSTSVASGAALVVALFSQNADDAIAVFYGNLISMLACNVALPFPCIASHCTCSKS</sequence>
<evidence type="ECO:0000313" key="2">
    <source>
        <dbReference type="EMBL" id="CAD8330447.1"/>
    </source>
</evidence>
<gene>
    <name evidence="2" type="ORF">CAUS1442_LOCUS2545</name>
</gene>
<accession>A0A7R9WNQ3</accession>